<protein>
    <submittedName>
        <fullName evidence="2">Uncharacterized protein</fullName>
    </submittedName>
</protein>
<name>A0A5C3QVF5_9AGAR</name>
<gene>
    <name evidence="2" type="ORF">BDV98DRAFT_648046</name>
</gene>
<feature type="compositionally biased region" description="Basic residues" evidence="1">
    <location>
        <begin position="109"/>
        <end position="128"/>
    </location>
</feature>
<dbReference type="EMBL" id="ML178816">
    <property type="protein sequence ID" value="TFL05932.1"/>
    <property type="molecule type" value="Genomic_DNA"/>
</dbReference>
<keyword evidence="3" id="KW-1185">Reference proteome</keyword>
<proteinExistence type="predicted"/>
<accession>A0A5C3QVF5</accession>
<dbReference type="PANTHER" id="PTHR40635">
    <property type="match status" value="1"/>
</dbReference>
<feature type="compositionally biased region" description="Acidic residues" evidence="1">
    <location>
        <begin position="136"/>
        <end position="153"/>
    </location>
</feature>
<reference evidence="2 3" key="1">
    <citation type="journal article" date="2019" name="Nat. Ecol. Evol.">
        <title>Megaphylogeny resolves global patterns of mushroom evolution.</title>
        <authorList>
            <person name="Varga T."/>
            <person name="Krizsan K."/>
            <person name="Foldi C."/>
            <person name="Dima B."/>
            <person name="Sanchez-Garcia M."/>
            <person name="Sanchez-Ramirez S."/>
            <person name="Szollosi G.J."/>
            <person name="Szarkandi J.G."/>
            <person name="Papp V."/>
            <person name="Albert L."/>
            <person name="Andreopoulos W."/>
            <person name="Angelini C."/>
            <person name="Antonin V."/>
            <person name="Barry K.W."/>
            <person name="Bougher N.L."/>
            <person name="Buchanan P."/>
            <person name="Buyck B."/>
            <person name="Bense V."/>
            <person name="Catcheside P."/>
            <person name="Chovatia M."/>
            <person name="Cooper J."/>
            <person name="Damon W."/>
            <person name="Desjardin D."/>
            <person name="Finy P."/>
            <person name="Geml J."/>
            <person name="Haridas S."/>
            <person name="Hughes K."/>
            <person name="Justo A."/>
            <person name="Karasinski D."/>
            <person name="Kautmanova I."/>
            <person name="Kiss B."/>
            <person name="Kocsube S."/>
            <person name="Kotiranta H."/>
            <person name="LaButti K.M."/>
            <person name="Lechner B.E."/>
            <person name="Liimatainen K."/>
            <person name="Lipzen A."/>
            <person name="Lukacs Z."/>
            <person name="Mihaltcheva S."/>
            <person name="Morgado L.N."/>
            <person name="Niskanen T."/>
            <person name="Noordeloos M.E."/>
            <person name="Ohm R.A."/>
            <person name="Ortiz-Santana B."/>
            <person name="Ovrebo C."/>
            <person name="Racz N."/>
            <person name="Riley R."/>
            <person name="Savchenko A."/>
            <person name="Shiryaev A."/>
            <person name="Soop K."/>
            <person name="Spirin V."/>
            <person name="Szebenyi C."/>
            <person name="Tomsovsky M."/>
            <person name="Tulloss R.E."/>
            <person name="Uehling J."/>
            <person name="Grigoriev I.V."/>
            <person name="Vagvolgyi C."/>
            <person name="Papp T."/>
            <person name="Martin F.M."/>
            <person name="Miettinen O."/>
            <person name="Hibbett D.S."/>
            <person name="Nagy L.G."/>
        </authorList>
    </citation>
    <scope>NUCLEOTIDE SEQUENCE [LARGE SCALE GENOMIC DNA]</scope>
    <source>
        <strain evidence="2 3">CBS 309.79</strain>
    </source>
</reference>
<sequence length="312" mass="35505">MTAFRTRNPYYLRISDNIVLPLYLYLDDRHLDWMTDQVLQHVLADIRPNVLPKLKAEADARQNSTLAAKKLTVDTHRGDFYQFCYFLRKTEPHSVLIKKRVFSAAPPSNKRKLARNPKPSKNKKKKQSTRAQEHDSDSEDSPNEIELEIEEEEEKPKPIMNLKYKGFNIYNHSLCIVVEPWPPLDPSKMRAVSVAPSTSRAPSIAPPDYRQSGTSSGGMRARTPLFLPDDDDDEIDDTMPINPLAPRALPPVPLFHETPEQAARRDEGPYGMMELSQVLSSAGDLRSGAVEEEEEEDNAIFFADADEVREFQ</sequence>
<dbReference type="PANTHER" id="PTHR40635:SF1">
    <property type="match status" value="1"/>
</dbReference>
<feature type="region of interest" description="Disordered" evidence="1">
    <location>
        <begin position="106"/>
        <end position="153"/>
    </location>
</feature>
<evidence type="ECO:0000313" key="2">
    <source>
        <dbReference type="EMBL" id="TFL05932.1"/>
    </source>
</evidence>
<evidence type="ECO:0000256" key="1">
    <source>
        <dbReference type="SAM" id="MobiDB-lite"/>
    </source>
</evidence>
<dbReference type="AlphaFoldDB" id="A0A5C3QVF5"/>
<dbReference type="OrthoDB" id="5374757at2759"/>
<evidence type="ECO:0000313" key="3">
    <source>
        <dbReference type="Proteomes" id="UP000305067"/>
    </source>
</evidence>
<dbReference type="Proteomes" id="UP000305067">
    <property type="component" value="Unassembled WGS sequence"/>
</dbReference>
<feature type="region of interest" description="Disordered" evidence="1">
    <location>
        <begin position="197"/>
        <end position="234"/>
    </location>
</feature>
<organism evidence="2 3">
    <name type="scientific">Pterulicium gracile</name>
    <dbReference type="NCBI Taxonomy" id="1884261"/>
    <lineage>
        <taxon>Eukaryota</taxon>
        <taxon>Fungi</taxon>
        <taxon>Dikarya</taxon>
        <taxon>Basidiomycota</taxon>
        <taxon>Agaricomycotina</taxon>
        <taxon>Agaricomycetes</taxon>
        <taxon>Agaricomycetidae</taxon>
        <taxon>Agaricales</taxon>
        <taxon>Pleurotineae</taxon>
        <taxon>Pterulaceae</taxon>
        <taxon>Pterulicium</taxon>
    </lineage>
</organism>